<dbReference type="RefSeq" id="WP_006977065.1">
    <property type="nucleotide sequence ID" value="NZ_ABCS01000177.1"/>
</dbReference>
<proteinExistence type="predicted"/>
<comment type="caution">
    <text evidence="1">The sequence shown here is derived from an EMBL/GenBank/DDBJ whole genome shotgun (WGS) entry which is preliminary data.</text>
</comment>
<organism evidence="1 2">
    <name type="scientific">Plesiocystis pacifica SIR-1</name>
    <dbReference type="NCBI Taxonomy" id="391625"/>
    <lineage>
        <taxon>Bacteria</taxon>
        <taxon>Pseudomonadati</taxon>
        <taxon>Myxococcota</taxon>
        <taxon>Polyangia</taxon>
        <taxon>Nannocystales</taxon>
        <taxon>Nannocystaceae</taxon>
        <taxon>Plesiocystis</taxon>
    </lineage>
</organism>
<evidence type="ECO:0000313" key="2">
    <source>
        <dbReference type="Proteomes" id="UP000005801"/>
    </source>
</evidence>
<dbReference type="STRING" id="391625.PPSIR1_01684"/>
<gene>
    <name evidence="1" type="ORF">PPSIR1_01684</name>
</gene>
<keyword evidence="2" id="KW-1185">Reference proteome</keyword>
<sequence length="88" mass="9410">MIASLATATGCSPTPAELCDHVMEVLAADKGVEITNEADKTAAREACIDDVEREKSQLEGVREYNARAKCIMRADSIAAMSSCDEDES</sequence>
<accession>A6GK29</accession>
<dbReference type="AlphaFoldDB" id="A6GK29"/>
<reference evidence="1 2" key="1">
    <citation type="submission" date="2007-06" db="EMBL/GenBank/DDBJ databases">
        <authorList>
            <person name="Shimkets L."/>
            <person name="Ferriera S."/>
            <person name="Johnson J."/>
            <person name="Kravitz S."/>
            <person name="Beeson K."/>
            <person name="Sutton G."/>
            <person name="Rogers Y.-H."/>
            <person name="Friedman R."/>
            <person name="Frazier M."/>
            <person name="Venter J.C."/>
        </authorList>
    </citation>
    <scope>NUCLEOTIDE SEQUENCE [LARGE SCALE GENOMIC DNA]</scope>
    <source>
        <strain evidence="1 2">SIR-1</strain>
    </source>
</reference>
<protein>
    <submittedName>
        <fullName evidence="1">Uncharacterized protein</fullName>
    </submittedName>
</protein>
<name>A6GK29_9BACT</name>
<dbReference type="Proteomes" id="UP000005801">
    <property type="component" value="Unassembled WGS sequence"/>
</dbReference>
<evidence type="ECO:0000313" key="1">
    <source>
        <dbReference type="EMBL" id="EDM73773.1"/>
    </source>
</evidence>
<dbReference type="EMBL" id="ABCS01000177">
    <property type="protein sequence ID" value="EDM73773.1"/>
    <property type="molecule type" value="Genomic_DNA"/>
</dbReference>